<gene>
    <name evidence="2" type="ORF">AB5J54_11865</name>
</gene>
<organism evidence="2">
    <name type="scientific">Streptomyces sp. R44</name>
    <dbReference type="NCBI Taxonomy" id="3238633"/>
    <lineage>
        <taxon>Bacteria</taxon>
        <taxon>Bacillati</taxon>
        <taxon>Actinomycetota</taxon>
        <taxon>Actinomycetes</taxon>
        <taxon>Kitasatosporales</taxon>
        <taxon>Streptomycetaceae</taxon>
        <taxon>Streptomyces</taxon>
    </lineage>
</organism>
<reference evidence="2" key="1">
    <citation type="submission" date="2024-07" db="EMBL/GenBank/DDBJ databases">
        <authorList>
            <person name="Yu S.T."/>
        </authorList>
    </citation>
    <scope>NUCLEOTIDE SEQUENCE</scope>
    <source>
        <strain evidence="2">R44</strain>
    </source>
</reference>
<dbReference type="RefSeq" id="WP_369143887.1">
    <property type="nucleotide sequence ID" value="NZ_CP163444.1"/>
</dbReference>
<dbReference type="AlphaFoldDB" id="A0AB39T0Z6"/>
<dbReference type="Pfam" id="PF00903">
    <property type="entry name" value="Glyoxalase"/>
    <property type="match status" value="1"/>
</dbReference>
<feature type="domain" description="Glyoxalase/fosfomycin resistance/dioxygenase" evidence="1">
    <location>
        <begin position="10"/>
        <end position="132"/>
    </location>
</feature>
<dbReference type="InterPro" id="IPR029068">
    <property type="entry name" value="Glyas_Bleomycin-R_OHBP_Dase"/>
</dbReference>
<evidence type="ECO:0000259" key="1">
    <source>
        <dbReference type="Pfam" id="PF00903"/>
    </source>
</evidence>
<evidence type="ECO:0000313" key="2">
    <source>
        <dbReference type="EMBL" id="XDQ71179.1"/>
    </source>
</evidence>
<proteinExistence type="predicted"/>
<dbReference type="EMBL" id="CP163444">
    <property type="protein sequence ID" value="XDQ71179.1"/>
    <property type="molecule type" value="Genomic_DNA"/>
</dbReference>
<name>A0AB39T0Z6_9ACTN</name>
<dbReference type="SUPFAM" id="SSF54593">
    <property type="entry name" value="Glyoxalase/Bleomycin resistance protein/Dihydroxybiphenyl dioxygenase"/>
    <property type="match status" value="1"/>
</dbReference>
<dbReference type="InterPro" id="IPR004360">
    <property type="entry name" value="Glyas_Fos-R_dOase_dom"/>
</dbReference>
<dbReference type="Gene3D" id="3.10.180.10">
    <property type="entry name" value="2,3-Dihydroxybiphenyl 1,2-Dioxygenase, domain 1"/>
    <property type="match status" value="1"/>
</dbReference>
<accession>A0AB39T0Z6</accession>
<protein>
    <submittedName>
        <fullName evidence="2">VOC family protein</fullName>
    </submittedName>
</protein>
<sequence>MDVLYPRLLVSRFADCFRFYAAVLPPLTGAGLDKGVPDGPYANWEVDGRAVLVLFDRGAMASVLGTGALPAAPAPAQDAAMLVLRVADVDKALALCLESGGVAALGAADRPEWGPGLRTAHLRDPEGYLIELQSYS</sequence>